<evidence type="ECO:0000313" key="2">
    <source>
        <dbReference type="EMBL" id="KAG0659314.1"/>
    </source>
</evidence>
<accession>A0A9P6W0Y6</accession>
<dbReference type="OrthoDB" id="191601at2759"/>
<feature type="region of interest" description="Disordered" evidence="1">
    <location>
        <begin position="193"/>
        <end position="242"/>
    </location>
</feature>
<sequence>MCIVFFTANDKYSLIVASNRDEFLARPTSQARWHAWDPHHATDEMTDRNRVLSGLDLTAGGTWFGISVTRPPDAAPTGPAKRMHFATLTNFTESLDPALDRNAPPKPSRGNLVREYLDVLNELDFSPLPQPHGSSPATATAEESLEATQQQEDRLQTYLDRIEQVKHDYAGFNLLVGEIGTFDQPAAATPRVRLGYTSNRESGNKRARVLPSLDEPSSPSSSASAQPQSRQSQSPPDETANRAAVHVHVRGLSNATLEVEPGEVEWPKVKSGAAAVEKVVTRLQHGSDEDDDENGEAEEELVKGLYHALSTAHPSPIQHREHLRETVLVEPLCLDPSRPLQAVPPPLPPAPAPAPAFASERAEEGSRAQQAPSPMSRGSDARASSSPLSAPSSTLSSDKNKEGVEGNPGLQWYATRVQTLLLVERKPNGKVIFRERDAYVLDRDGEDEEDSVGRQKETKSRGTPRWSGQERRYEFRL</sequence>
<reference evidence="2 3" key="1">
    <citation type="submission" date="2020-11" db="EMBL/GenBank/DDBJ databases">
        <title>Kefir isolates.</title>
        <authorList>
            <person name="Marcisauskas S."/>
            <person name="Kim Y."/>
            <person name="Blasche S."/>
        </authorList>
    </citation>
    <scope>NUCLEOTIDE SEQUENCE [LARGE SCALE GENOMIC DNA]</scope>
    <source>
        <strain evidence="2 3">KR</strain>
    </source>
</reference>
<dbReference type="InterPro" id="IPR008551">
    <property type="entry name" value="TANGO2"/>
</dbReference>
<dbReference type="PANTHER" id="PTHR17985">
    <property type="entry name" value="SER/THR-RICH PROTEIN T10 IN DGCR REGION"/>
    <property type="match status" value="1"/>
</dbReference>
<feature type="region of interest" description="Disordered" evidence="1">
    <location>
        <begin position="437"/>
        <end position="477"/>
    </location>
</feature>
<feature type="region of interest" description="Disordered" evidence="1">
    <location>
        <begin position="124"/>
        <end position="152"/>
    </location>
</feature>
<dbReference type="Pfam" id="PF05742">
    <property type="entry name" value="TANGO2"/>
    <property type="match status" value="1"/>
</dbReference>
<protein>
    <submittedName>
        <fullName evidence="2">Uncharacterized protein</fullName>
    </submittedName>
</protein>
<dbReference type="EMBL" id="PUHQ01000055">
    <property type="protein sequence ID" value="KAG0659314.1"/>
    <property type="molecule type" value="Genomic_DNA"/>
</dbReference>
<dbReference type="GO" id="GO:0005794">
    <property type="term" value="C:Golgi apparatus"/>
    <property type="evidence" value="ECO:0007669"/>
    <property type="project" value="TreeGrafter"/>
</dbReference>
<gene>
    <name evidence="2" type="ORF">C6P46_005244</name>
</gene>
<feature type="compositionally biased region" description="Basic and acidic residues" evidence="1">
    <location>
        <begin position="468"/>
        <end position="477"/>
    </location>
</feature>
<name>A0A9P6W0Y6_RHOMI</name>
<evidence type="ECO:0000256" key="1">
    <source>
        <dbReference type="SAM" id="MobiDB-lite"/>
    </source>
</evidence>
<feature type="compositionally biased region" description="Pro residues" evidence="1">
    <location>
        <begin position="342"/>
        <end position="354"/>
    </location>
</feature>
<dbReference type="AlphaFoldDB" id="A0A9P6W0Y6"/>
<feature type="compositionally biased region" description="Low complexity" evidence="1">
    <location>
        <begin position="383"/>
        <end position="397"/>
    </location>
</feature>
<feature type="compositionally biased region" description="Low complexity" evidence="1">
    <location>
        <begin position="216"/>
        <end position="236"/>
    </location>
</feature>
<comment type="caution">
    <text evidence="2">The sequence shown here is derived from an EMBL/GenBank/DDBJ whole genome shotgun (WGS) entry which is preliminary data.</text>
</comment>
<proteinExistence type="predicted"/>
<feature type="compositionally biased region" description="Basic and acidic residues" evidence="1">
    <location>
        <begin position="451"/>
        <end position="460"/>
    </location>
</feature>
<dbReference type="GO" id="GO:0007030">
    <property type="term" value="P:Golgi organization"/>
    <property type="evidence" value="ECO:0007669"/>
    <property type="project" value="TreeGrafter"/>
</dbReference>
<dbReference type="PANTHER" id="PTHR17985:SF8">
    <property type="entry name" value="TRANSPORT AND GOLGI ORGANIZATION PROTEIN 2 HOMOLOG"/>
    <property type="match status" value="1"/>
</dbReference>
<keyword evidence="3" id="KW-1185">Reference proteome</keyword>
<organism evidence="2 3">
    <name type="scientific">Rhodotorula mucilaginosa</name>
    <name type="common">Yeast</name>
    <name type="synonym">Rhodotorula rubra</name>
    <dbReference type="NCBI Taxonomy" id="5537"/>
    <lineage>
        <taxon>Eukaryota</taxon>
        <taxon>Fungi</taxon>
        <taxon>Dikarya</taxon>
        <taxon>Basidiomycota</taxon>
        <taxon>Pucciniomycotina</taxon>
        <taxon>Microbotryomycetes</taxon>
        <taxon>Sporidiobolales</taxon>
        <taxon>Sporidiobolaceae</taxon>
        <taxon>Rhodotorula</taxon>
    </lineage>
</organism>
<feature type="compositionally biased region" description="Low complexity" evidence="1">
    <location>
        <begin position="134"/>
        <end position="150"/>
    </location>
</feature>
<dbReference type="GO" id="GO:0009306">
    <property type="term" value="P:protein secretion"/>
    <property type="evidence" value="ECO:0007669"/>
    <property type="project" value="TreeGrafter"/>
</dbReference>
<evidence type="ECO:0000313" key="3">
    <source>
        <dbReference type="Proteomes" id="UP000777482"/>
    </source>
</evidence>
<dbReference type="Proteomes" id="UP000777482">
    <property type="component" value="Unassembled WGS sequence"/>
</dbReference>
<feature type="region of interest" description="Disordered" evidence="1">
    <location>
        <begin position="339"/>
        <end position="407"/>
    </location>
</feature>